<evidence type="ECO:0000313" key="1">
    <source>
        <dbReference type="EMBL" id="KAF8788260.1"/>
    </source>
</evidence>
<name>A0A8T0FG35_ARGBR</name>
<keyword evidence="2" id="KW-1185">Reference proteome</keyword>
<sequence length="88" mass="9679">MLFAAEECGSLFLLSVLRFMPQKENSLHAYGKLGQAPRGERCHMGSGAFVERGPEGRGHCMAPILFTVVPPSVVDPRGLWGQFLEKPH</sequence>
<evidence type="ECO:0000313" key="2">
    <source>
        <dbReference type="Proteomes" id="UP000807504"/>
    </source>
</evidence>
<reference evidence="1" key="2">
    <citation type="submission" date="2020-06" db="EMBL/GenBank/DDBJ databases">
        <authorList>
            <person name="Sheffer M."/>
        </authorList>
    </citation>
    <scope>NUCLEOTIDE SEQUENCE</scope>
</reference>
<reference evidence="1" key="1">
    <citation type="journal article" date="2020" name="bioRxiv">
        <title>Chromosome-level reference genome of the European wasp spider Argiope bruennichi: a resource for studies on range expansion and evolutionary adaptation.</title>
        <authorList>
            <person name="Sheffer M.M."/>
            <person name="Hoppe A."/>
            <person name="Krehenwinkel H."/>
            <person name="Uhl G."/>
            <person name="Kuss A.W."/>
            <person name="Jensen L."/>
            <person name="Jensen C."/>
            <person name="Gillespie R.G."/>
            <person name="Hoff K.J."/>
            <person name="Prost S."/>
        </authorList>
    </citation>
    <scope>NUCLEOTIDE SEQUENCE</scope>
</reference>
<dbReference type="Proteomes" id="UP000807504">
    <property type="component" value="Unassembled WGS sequence"/>
</dbReference>
<proteinExistence type="predicted"/>
<dbReference type="EMBL" id="JABXBU010000015">
    <property type="protein sequence ID" value="KAF8788260.1"/>
    <property type="molecule type" value="Genomic_DNA"/>
</dbReference>
<gene>
    <name evidence="1" type="ORF">HNY73_009786</name>
</gene>
<dbReference type="AlphaFoldDB" id="A0A8T0FG35"/>
<comment type="caution">
    <text evidence="1">The sequence shown here is derived from an EMBL/GenBank/DDBJ whole genome shotgun (WGS) entry which is preliminary data.</text>
</comment>
<protein>
    <submittedName>
        <fullName evidence="1">Uncharacterized protein</fullName>
    </submittedName>
</protein>
<organism evidence="1 2">
    <name type="scientific">Argiope bruennichi</name>
    <name type="common">Wasp spider</name>
    <name type="synonym">Aranea bruennichi</name>
    <dbReference type="NCBI Taxonomy" id="94029"/>
    <lineage>
        <taxon>Eukaryota</taxon>
        <taxon>Metazoa</taxon>
        <taxon>Ecdysozoa</taxon>
        <taxon>Arthropoda</taxon>
        <taxon>Chelicerata</taxon>
        <taxon>Arachnida</taxon>
        <taxon>Araneae</taxon>
        <taxon>Araneomorphae</taxon>
        <taxon>Entelegynae</taxon>
        <taxon>Araneoidea</taxon>
        <taxon>Araneidae</taxon>
        <taxon>Argiope</taxon>
    </lineage>
</organism>
<accession>A0A8T0FG35</accession>